<dbReference type="Pfam" id="PF13750">
    <property type="entry name" value="Big_3_3"/>
    <property type="match status" value="1"/>
</dbReference>
<dbReference type="InterPro" id="IPR013783">
    <property type="entry name" value="Ig-like_fold"/>
</dbReference>
<evidence type="ECO:0000256" key="1">
    <source>
        <dbReference type="SAM" id="SignalP"/>
    </source>
</evidence>
<organism evidence="3 4">
    <name type="scientific">Agromyces agglutinans</name>
    <dbReference type="NCBI Taxonomy" id="2662258"/>
    <lineage>
        <taxon>Bacteria</taxon>
        <taxon>Bacillati</taxon>
        <taxon>Actinomycetota</taxon>
        <taxon>Actinomycetes</taxon>
        <taxon>Micrococcales</taxon>
        <taxon>Microbacteriaceae</taxon>
        <taxon>Agromyces</taxon>
    </lineage>
</organism>
<dbReference type="AlphaFoldDB" id="A0A6I2F7B4"/>
<dbReference type="Proteomes" id="UP000431080">
    <property type="component" value="Unassembled WGS sequence"/>
</dbReference>
<dbReference type="InterPro" id="IPR022038">
    <property type="entry name" value="Ig-like_bact"/>
</dbReference>
<sequence>MRARAPRRSNRRPMSRTRVAAVVALTALMAAAAPVAAHADDADTTKPVVGDAVFAPVKGVATFALSQVEASPKKAYVEIQQKDDAGKWKKQAGQWFFDTNDFSFVVDTDALADGPATQLKVSTWDQAGNQSGKTFPVVIDRTKPVATLVAPISGGPVSDATLDLQVDATDDEGLNRITANLYQAGKLVKSTSSSAGSALAGSHVASVALPDGEYSIKFNASDLAGNIAQTGTFAIEIDTTAPTVTLKDAVPAKGVFATAPSFKLSDAGVGQVDHVLINGVERDLTDDKWSDLNTGAYTPKQGVNTIIAVDTAGNQSAPVEFAFDSVAPKAVVKSGVTPVDGVYNQTPSFKLSDSGVGKVDFVEVNGVVRDLSDSTWSDLNAGAYTPKQGVNTIVVVDTAGNRSTTTFTFAVVAEAPAAQ</sequence>
<keyword evidence="4" id="KW-1185">Reference proteome</keyword>
<dbReference type="EMBL" id="WJIF01000003">
    <property type="protein sequence ID" value="MRG59667.1"/>
    <property type="molecule type" value="Genomic_DNA"/>
</dbReference>
<evidence type="ECO:0000313" key="4">
    <source>
        <dbReference type="Proteomes" id="UP000431080"/>
    </source>
</evidence>
<reference evidence="3 4" key="1">
    <citation type="submission" date="2019-10" db="EMBL/GenBank/DDBJ databases">
        <authorList>
            <person name="Nie G."/>
            <person name="Ming H."/>
            <person name="Yi B."/>
        </authorList>
    </citation>
    <scope>NUCLEOTIDE SEQUENCE [LARGE SCALE GENOMIC DNA]</scope>
    <source>
        <strain evidence="3 4">CFH 90414</strain>
    </source>
</reference>
<evidence type="ECO:0000259" key="2">
    <source>
        <dbReference type="Pfam" id="PF13750"/>
    </source>
</evidence>
<feature type="signal peptide" evidence="1">
    <location>
        <begin position="1"/>
        <end position="39"/>
    </location>
</feature>
<proteinExistence type="predicted"/>
<keyword evidence="1" id="KW-0732">Signal</keyword>
<feature type="chain" id="PRO_5026302708" description="Ig-like domain-containing protein" evidence="1">
    <location>
        <begin position="40"/>
        <end position="419"/>
    </location>
</feature>
<comment type="caution">
    <text evidence="3">The sequence shown here is derived from an EMBL/GenBank/DDBJ whole genome shotgun (WGS) entry which is preliminary data.</text>
</comment>
<dbReference type="GO" id="GO:0005975">
    <property type="term" value="P:carbohydrate metabolic process"/>
    <property type="evidence" value="ECO:0007669"/>
    <property type="project" value="UniProtKB-ARBA"/>
</dbReference>
<dbReference type="Gene3D" id="2.60.40.10">
    <property type="entry name" value="Immunoglobulins"/>
    <property type="match status" value="1"/>
</dbReference>
<gene>
    <name evidence="3" type="ORF">GE115_07245</name>
</gene>
<name>A0A6I2F7B4_9MICO</name>
<protein>
    <recommendedName>
        <fullName evidence="2">Ig-like domain-containing protein</fullName>
    </recommendedName>
</protein>
<accession>A0A6I2F7B4</accession>
<feature type="domain" description="Ig-like" evidence="2">
    <location>
        <begin position="208"/>
        <end position="249"/>
    </location>
</feature>
<evidence type="ECO:0000313" key="3">
    <source>
        <dbReference type="EMBL" id="MRG59667.1"/>
    </source>
</evidence>